<reference evidence="3 4" key="1">
    <citation type="submission" date="2019-10" db="EMBL/GenBank/DDBJ databases">
        <title>Cognatihalovulum marinum gen. nov. sp. nov., a new member of the family Rhodobacteraceae isolated from deep seawater of the Northwest Indian Ocean.</title>
        <authorList>
            <person name="Ruan C."/>
            <person name="Wang J."/>
            <person name="Zheng X."/>
            <person name="Song L."/>
            <person name="Zhu Y."/>
            <person name="Huang Y."/>
            <person name="Lu Z."/>
            <person name="Du W."/>
            <person name="Huang L."/>
            <person name="Dai X."/>
        </authorList>
    </citation>
    <scope>NUCLEOTIDE SEQUENCE [LARGE SCALE GENOMIC DNA]</scope>
    <source>
        <strain evidence="3 4">2CG4</strain>
    </source>
</reference>
<keyword evidence="1" id="KW-0963">Cytoplasm</keyword>
<keyword evidence="4" id="KW-1185">Reference proteome</keyword>
<organism evidence="3 4">
    <name type="scientific">Halovulum marinum</name>
    <dbReference type="NCBI Taxonomy" id="2662447"/>
    <lineage>
        <taxon>Bacteria</taxon>
        <taxon>Pseudomonadati</taxon>
        <taxon>Pseudomonadota</taxon>
        <taxon>Alphaproteobacteria</taxon>
        <taxon>Rhodobacterales</taxon>
        <taxon>Paracoccaceae</taxon>
        <taxon>Halovulum</taxon>
    </lineage>
</organism>
<keyword evidence="2" id="KW-0810">Translation regulation</keyword>
<sequence>MFPGDYPLLNRPNLVALLLRAAADGPAGLDDCVERLRAAFAAAREPVPLPEAELTARFAGLHTDLSAAGLLEDAGAGRFTLTARGRTLLAGHPDGFDTDRLMVYPEFKAYIRARNRSLARADARAGAFDEGFIAAQTGARLTENPYTPNTVDHQSWENGWAEARDEGIG</sequence>
<name>A0A6L5YVV8_9RHOB</name>
<dbReference type="RefSeq" id="WP_154443770.1">
    <property type="nucleotide sequence ID" value="NZ_WIND01000001.1"/>
</dbReference>
<comment type="caution">
    <text evidence="3">The sequence shown here is derived from an EMBL/GenBank/DDBJ whole genome shotgun (WGS) entry which is preliminary data.</text>
</comment>
<dbReference type="GO" id="GO:0006417">
    <property type="term" value="P:regulation of translation"/>
    <property type="evidence" value="ECO:0007669"/>
    <property type="project" value="UniProtKB-KW"/>
</dbReference>
<evidence type="ECO:0000256" key="1">
    <source>
        <dbReference type="ARBA" id="ARBA00022490"/>
    </source>
</evidence>
<dbReference type="Proteomes" id="UP000474957">
    <property type="component" value="Unassembled WGS sequence"/>
</dbReference>
<accession>A0A6L5YVV8</accession>
<evidence type="ECO:0000313" key="4">
    <source>
        <dbReference type="Proteomes" id="UP000474957"/>
    </source>
</evidence>
<dbReference type="AlphaFoldDB" id="A0A6L5YVV8"/>
<dbReference type="InterPro" id="IPR023200">
    <property type="entry name" value="RMF_sf"/>
</dbReference>
<evidence type="ECO:0008006" key="5">
    <source>
        <dbReference type="Google" id="ProtNLM"/>
    </source>
</evidence>
<dbReference type="Gene3D" id="1.10.10.620">
    <property type="entry name" value="ribosome modulation factor like domain"/>
    <property type="match status" value="1"/>
</dbReference>
<evidence type="ECO:0000313" key="3">
    <source>
        <dbReference type="EMBL" id="MSU88049.1"/>
    </source>
</evidence>
<evidence type="ECO:0000256" key="2">
    <source>
        <dbReference type="ARBA" id="ARBA00022845"/>
    </source>
</evidence>
<dbReference type="Pfam" id="PF04957">
    <property type="entry name" value="RMF"/>
    <property type="match status" value="1"/>
</dbReference>
<dbReference type="EMBL" id="WIND01000001">
    <property type="protein sequence ID" value="MSU88049.1"/>
    <property type="molecule type" value="Genomic_DNA"/>
</dbReference>
<proteinExistence type="predicted"/>
<protein>
    <recommendedName>
        <fullName evidence="5">Mrr restriction endonuclease-like protein</fullName>
    </recommendedName>
</protein>
<gene>
    <name evidence="3" type="ORF">GE300_00280</name>
</gene>
<dbReference type="InterPro" id="IPR007040">
    <property type="entry name" value="Ribosome_modulation_factor"/>
</dbReference>